<dbReference type="InterPro" id="IPR008906">
    <property type="entry name" value="HATC_C_dom"/>
</dbReference>
<dbReference type="AlphaFoldDB" id="A0A1A8FDZ8"/>
<dbReference type="PANTHER" id="PTHR46880:SF8">
    <property type="entry name" value="E3 SUMO-PROTEIN LIGASE KIAA1586"/>
    <property type="match status" value="1"/>
</dbReference>
<dbReference type="InterPro" id="IPR012337">
    <property type="entry name" value="RNaseH-like_sf"/>
</dbReference>
<dbReference type="GO" id="GO:0046983">
    <property type="term" value="F:protein dimerization activity"/>
    <property type="evidence" value="ECO:0007669"/>
    <property type="project" value="InterPro"/>
</dbReference>
<evidence type="ECO:0000313" key="3">
    <source>
        <dbReference type="EMBL" id="SBQ57038.1"/>
    </source>
</evidence>
<name>A0A1A8FDZ8_9TELE</name>
<feature type="region of interest" description="Disordered" evidence="1">
    <location>
        <begin position="23"/>
        <end position="82"/>
    </location>
</feature>
<evidence type="ECO:0000256" key="1">
    <source>
        <dbReference type="SAM" id="MobiDB-lite"/>
    </source>
</evidence>
<proteinExistence type="predicted"/>
<reference evidence="3" key="1">
    <citation type="submission" date="2016-05" db="EMBL/GenBank/DDBJ databases">
        <authorList>
            <person name="Lavstsen T."/>
            <person name="Jespersen J.S."/>
        </authorList>
    </citation>
    <scope>NUCLEOTIDE SEQUENCE</scope>
    <source>
        <tissue evidence="3">Brain</tissue>
    </source>
</reference>
<reference evidence="3" key="2">
    <citation type="submission" date="2016-06" db="EMBL/GenBank/DDBJ databases">
        <title>The genome of a short-lived fish provides insights into sex chromosome evolution and the genetic control of aging.</title>
        <authorList>
            <person name="Reichwald K."/>
            <person name="Felder M."/>
            <person name="Petzold A."/>
            <person name="Koch P."/>
            <person name="Groth M."/>
            <person name="Platzer M."/>
        </authorList>
    </citation>
    <scope>NUCLEOTIDE SEQUENCE</scope>
    <source>
        <tissue evidence="3">Brain</tissue>
    </source>
</reference>
<dbReference type="SUPFAM" id="SSF53098">
    <property type="entry name" value="Ribonuclease H-like"/>
    <property type="match status" value="1"/>
</dbReference>
<sequence length="779" mass="87843">NSEVRTNVVPTMDIRSFLQRKNSDESIEIKEERTHQTTTVSWLKPSKRKRSKSEVDSQDDDSHSQHNVAAGQSETQAYECSSDSAEVSTTTVDYANGTSADKNNDFEQQWPECWSQAQIHYFSTTYRWLISKNKKLGCNTCSHINARMDTQQGQRVSVEWSRCLVSSFGKDKAAQNNSLRKKIKEHKDSNYHKKAVAIKERAADNSMEKHTEEMQKADYDFTCNVFRTAYKIGKHGRPFTDMPADVQLQVLNGVNMGRVLHSNNTCANILDHIAAEMKEKIVNDIVMNRRKLCVLVDESATISGTPVLVVCLRSAIAGKEPDTIFFELIELQGTSAKEITDALLECLQKNGFDPHFLQDHLLAFAFDGASVMLGRKAGVAAQLCCRFPNLFVWHCSNHRLELAVCDVLEEVGEINHFENFLDQLYSLYHASPKNQRELTESAHSVGQRLLVIGRVLSVRWVASSERTVKAVWENYQALQMHFTSAAADTNRDSCERAKYKGLNDVLTSVSFVAILSVMYDALTELSDLSRMLQRQDVTLDQADRLLARQIRVFESMASTPGPQTQVAIEAEETKIFRNVKLHENQRVPKINPAQFFRSLAANVECRMTPTTSSHVSRTSSVKTDSLLKDIQVLQSDSWPATPDIQYGDAEVRRLCERFKIEERESVLGFREYKDLKGSKIPAALKPLLEAVHTIAVSTSECERAFSSMNDTLTDERNSLHIKSLSNLIFLKCNGPPLDQFNAQSYVRSWLATGRWSATCTSCEAPSANKVDPKACWSLF</sequence>
<dbReference type="PANTHER" id="PTHR46880">
    <property type="entry name" value="RAS-ASSOCIATING DOMAIN-CONTAINING PROTEIN"/>
    <property type="match status" value="1"/>
</dbReference>
<feature type="non-terminal residue" evidence="3">
    <location>
        <position position="1"/>
    </location>
</feature>
<feature type="domain" description="HAT C-terminal dimerisation" evidence="2">
    <location>
        <begin position="676"/>
        <end position="731"/>
    </location>
</feature>
<organism evidence="3">
    <name type="scientific">Nothobranchius korthausae</name>
    <dbReference type="NCBI Taxonomy" id="1143690"/>
    <lineage>
        <taxon>Eukaryota</taxon>
        <taxon>Metazoa</taxon>
        <taxon>Chordata</taxon>
        <taxon>Craniata</taxon>
        <taxon>Vertebrata</taxon>
        <taxon>Euteleostomi</taxon>
        <taxon>Actinopterygii</taxon>
        <taxon>Neopterygii</taxon>
        <taxon>Teleostei</taxon>
        <taxon>Neoteleostei</taxon>
        <taxon>Acanthomorphata</taxon>
        <taxon>Ovalentaria</taxon>
        <taxon>Atherinomorphae</taxon>
        <taxon>Cyprinodontiformes</taxon>
        <taxon>Nothobranchiidae</taxon>
        <taxon>Nothobranchius</taxon>
    </lineage>
</organism>
<protein>
    <recommendedName>
        <fullName evidence="2">HAT C-terminal dimerisation domain-containing protein</fullName>
    </recommendedName>
</protein>
<gene>
    <name evidence="3" type="primary">KIAA1586</name>
</gene>
<dbReference type="Pfam" id="PF05699">
    <property type="entry name" value="Dimer_Tnp_hAT"/>
    <property type="match status" value="1"/>
</dbReference>
<feature type="compositionally biased region" description="Polar residues" evidence="1">
    <location>
        <begin position="70"/>
        <end position="82"/>
    </location>
</feature>
<feature type="compositionally biased region" description="Basic and acidic residues" evidence="1">
    <location>
        <begin position="23"/>
        <end position="35"/>
    </location>
</feature>
<evidence type="ECO:0000259" key="2">
    <source>
        <dbReference type="Pfam" id="PF05699"/>
    </source>
</evidence>
<dbReference type="EMBL" id="HAEB01010511">
    <property type="protein sequence ID" value="SBQ57038.1"/>
    <property type="molecule type" value="Transcribed_RNA"/>
</dbReference>
<feature type="compositionally biased region" description="Basic and acidic residues" evidence="1">
    <location>
        <begin position="52"/>
        <end position="64"/>
    </location>
</feature>
<accession>A0A1A8FDZ8</accession>